<dbReference type="PaxDb" id="65489-OBART11G19560.1"/>
<protein>
    <submittedName>
        <fullName evidence="2">Uncharacterized protein</fullName>
    </submittedName>
</protein>
<name>A0A0D3HNW8_9ORYZ</name>
<dbReference type="HOGENOM" id="CLU_2835164_0_0_1"/>
<evidence type="ECO:0000256" key="1">
    <source>
        <dbReference type="SAM" id="MobiDB-lite"/>
    </source>
</evidence>
<reference evidence="2" key="1">
    <citation type="journal article" date="2009" name="Rice">
        <title>De Novo Next Generation Sequencing of Plant Genomes.</title>
        <authorList>
            <person name="Rounsley S."/>
            <person name="Marri P.R."/>
            <person name="Yu Y."/>
            <person name="He R."/>
            <person name="Sisneros N."/>
            <person name="Goicoechea J.L."/>
            <person name="Lee S.J."/>
            <person name="Angelova A."/>
            <person name="Kudrna D."/>
            <person name="Luo M."/>
            <person name="Affourtit J."/>
            <person name="Desany B."/>
            <person name="Knight J."/>
            <person name="Niazi F."/>
            <person name="Egholm M."/>
            <person name="Wing R.A."/>
        </authorList>
    </citation>
    <scope>NUCLEOTIDE SEQUENCE [LARGE SCALE GENOMIC DNA]</scope>
    <source>
        <strain evidence="2">cv. IRGC 105608</strain>
    </source>
</reference>
<accession>A0A0D3HNW8</accession>
<dbReference type="Proteomes" id="UP000026960">
    <property type="component" value="Chromosome 11"/>
</dbReference>
<dbReference type="EnsemblPlants" id="OBART11G19560.1">
    <property type="protein sequence ID" value="OBART11G19560.1"/>
    <property type="gene ID" value="OBART11G19560"/>
</dbReference>
<proteinExistence type="predicted"/>
<feature type="compositionally biased region" description="Basic and acidic residues" evidence="1">
    <location>
        <begin position="42"/>
        <end position="55"/>
    </location>
</feature>
<reference evidence="2" key="2">
    <citation type="submission" date="2015-03" db="UniProtKB">
        <authorList>
            <consortium name="EnsemblPlants"/>
        </authorList>
    </citation>
    <scope>IDENTIFICATION</scope>
</reference>
<dbReference type="Gramene" id="OBART11G19560.1">
    <property type="protein sequence ID" value="OBART11G19560.1"/>
    <property type="gene ID" value="OBART11G19560"/>
</dbReference>
<sequence>MSTVTNVTEDWKKGLAEVLDRLDSIWGKLSGLDNQQQSHHIGRTEQEGKEEEQKSTRHFGCGSHAY</sequence>
<evidence type="ECO:0000313" key="2">
    <source>
        <dbReference type="EnsemblPlants" id="OBART11G19560.1"/>
    </source>
</evidence>
<feature type="region of interest" description="Disordered" evidence="1">
    <location>
        <begin position="33"/>
        <end position="66"/>
    </location>
</feature>
<keyword evidence="3" id="KW-1185">Reference proteome</keyword>
<organism evidence="2">
    <name type="scientific">Oryza barthii</name>
    <dbReference type="NCBI Taxonomy" id="65489"/>
    <lineage>
        <taxon>Eukaryota</taxon>
        <taxon>Viridiplantae</taxon>
        <taxon>Streptophyta</taxon>
        <taxon>Embryophyta</taxon>
        <taxon>Tracheophyta</taxon>
        <taxon>Spermatophyta</taxon>
        <taxon>Magnoliopsida</taxon>
        <taxon>Liliopsida</taxon>
        <taxon>Poales</taxon>
        <taxon>Poaceae</taxon>
        <taxon>BOP clade</taxon>
        <taxon>Oryzoideae</taxon>
        <taxon>Oryzeae</taxon>
        <taxon>Oryzinae</taxon>
        <taxon>Oryza</taxon>
    </lineage>
</organism>
<evidence type="ECO:0000313" key="3">
    <source>
        <dbReference type="Proteomes" id="UP000026960"/>
    </source>
</evidence>
<dbReference type="AlphaFoldDB" id="A0A0D3HNW8"/>